<organism evidence="2 3">
    <name type="scientific">Cyphellophora europaea (strain CBS 101466)</name>
    <name type="common">Phialophora europaea</name>
    <dbReference type="NCBI Taxonomy" id="1220924"/>
    <lineage>
        <taxon>Eukaryota</taxon>
        <taxon>Fungi</taxon>
        <taxon>Dikarya</taxon>
        <taxon>Ascomycota</taxon>
        <taxon>Pezizomycotina</taxon>
        <taxon>Eurotiomycetes</taxon>
        <taxon>Chaetothyriomycetidae</taxon>
        <taxon>Chaetothyriales</taxon>
        <taxon>Cyphellophoraceae</taxon>
        <taxon>Cyphellophora</taxon>
    </lineage>
</organism>
<dbReference type="eggNOG" id="ENOG502RYJ5">
    <property type="taxonomic scope" value="Eukaryota"/>
</dbReference>
<evidence type="ECO:0000313" key="3">
    <source>
        <dbReference type="Proteomes" id="UP000030752"/>
    </source>
</evidence>
<dbReference type="PANTHER" id="PTHR34365">
    <property type="entry name" value="ENOLASE (DUF1399)"/>
    <property type="match status" value="1"/>
</dbReference>
<dbReference type="PANTHER" id="PTHR34365:SF7">
    <property type="entry name" value="GLYCINE-RICH DOMAIN-CONTAINING PROTEIN 1"/>
    <property type="match status" value="1"/>
</dbReference>
<dbReference type="VEuPathDB" id="FungiDB:HMPREF1541_07508"/>
<evidence type="ECO:0000256" key="1">
    <source>
        <dbReference type="SAM" id="MobiDB-lite"/>
    </source>
</evidence>
<dbReference type="HOGENOM" id="CLU_010103_3_1_1"/>
<dbReference type="AlphaFoldDB" id="W2RNK4"/>
<dbReference type="Proteomes" id="UP000030752">
    <property type="component" value="Unassembled WGS sequence"/>
</dbReference>
<accession>W2RNK4</accession>
<dbReference type="Pfam" id="PF07173">
    <property type="entry name" value="GRDP-like"/>
    <property type="match status" value="1"/>
</dbReference>
<proteinExistence type="predicted"/>
<name>W2RNK4_CYPE1</name>
<dbReference type="InterPro" id="IPR009836">
    <property type="entry name" value="GRDP-like"/>
</dbReference>
<protein>
    <submittedName>
        <fullName evidence="2">Uncharacterized protein</fullName>
    </submittedName>
</protein>
<keyword evidence="3" id="KW-1185">Reference proteome</keyword>
<feature type="region of interest" description="Disordered" evidence="1">
    <location>
        <begin position="1"/>
        <end position="28"/>
    </location>
</feature>
<evidence type="ECO:0000313" key="2">
    <source>
        <dbReference type="EMBL" id="ETN37885.1"/>
    </source>
</evidence>
<reference evidence="2 3" key="1">
    <citation type="submission" date="2013-03" db="EMBL/GenBank/DDBJ databases">
        <title>The Genome Sequence of Phialophora europaea CBS 101466.</title>
        <authorList>
            <consortium name="The Broad Institute Genomics Platform"/>
            <person name="Cuomo C."/>
            <person name="de Hoog S."/>
            <person name="Gorbushina A."/>
            <person name="Walker B."/>
            <person name="Young S.K."/>
            <person name="Zeng Q."/>
            <person name="Gargeya S."/>
            <person name="Fitzgerald M."/>
            <person name="Haas B."/>
            <person name="Abouelleil A."/>
            <person name="Allen A.W."/>
            <person name="Alvarado L."/>
            <person name="Arachchi H.M."/>
            <person name="Berlin A.M."/>
            <person name="Chapman S.B."/>
            <person name="Gainer-Dewar J."/>
            <person name="Goldberg J."/>
            <person name="Griggs A."/>
            <person name="Gujja S."/>
            <person name="Hansen M."/>
            <person name="Howarth C."/>
            <person name="Imamovic A."/>
            <person name="Ireland A."/>
            <person name="Larimer J."/>
            <person name="McCowan C."/>
            <person name="Murphy C."/>
            <person name="Pearson M."/>
            <person name="Poon T.W."/>
            <person name="Priest M."/>
            <person name="Roberts A."/>
            <person name="Saif S."/>
            <person name="Shea T."/>
            <person name="Sisk P."/>
            <person name="Sykes S."/>
            <person name="Wortman J."/>
            <person name="Nusbaum C."/>
            <person name="Birren B."/>
        </authorList>
    </citation>
    <scope>NUCLEOTIDE SEQUENCE [LARGE SCALE GENOMIC DNA]</scope>
    <source>
        <strain evidence="2 3">CBS 101466</strain>
    </source>
</reference>
<dbReference type="OrthoDB" id="2684236at2759"/>
<dbReference type="GeneID" id="19974847"/>
<sequence>MQPVDKPRQYLPGPNDKPQPPGAQFYDSRSDITDFHGRIDKALPPPESCILHLQLLAALAQLRETIEETDCLFGCTDNDERSKADVRWTIFVAKAVQRYERWLDSLAPTDDSLDLGDNIRCKMSLHELTDGRNLDQIIAETPRISWSQQTLPPLDVLMVLHSHMLNPRDFLQDCLRYRLLSLWKAGFPWDYIGFNVDPDTFKYKPPQACLDRYQECFSAKWDNVEEGSPATVICPNCAMSIEIPWTDLYAGGSARREKGNMHLSFNMSCACCRQSITQQELVMARFREDLLDLRKLSDVMPGTLLTGNGLIPTSYAENISLGRPLPRVFNAWLQSEHGEAILNDLLKSPGMGLDALQTKVRKAIDLEDESSRAVMAVSLKRMVGRYYQNPSPFSLDLVGAVIRQGTFVNKMRDFDWIHSPALQHTVQDAVKRYTGFFEVMAMFPDNVAVPTFDVDLVWHTHQLTPANYYEYSLRHCDNVFIDHDDKIGDGALTDAFRWTCKEYQRVTGFPYDKCLCWSCELLEVAATMPRPTDKQRKVGFFGRGKKHKHNGNSPYELCPPEVEVIRIQTRKFESDFKSMVNKTLASGGKPVSKLEYYQSYSWHHPAYAPLPQELAQ</sequence>
<dbReference type="EMBL" id="KB822723">
    <property type="protein sequence ID" value="ETN37885.1"/>
    <property type="molecule type" value="Genomic_DNA"/>
</dbReference>
<dbReference type="STRING" id="1220924.W2RNK4"/>
<dbReference type="InParanoid" id="W2RNK4"/>
<dbReference type="RefSeq" id="XP_008720054.1">
    <property type="nucleotide sequence ID" value="XM_008721832.1"/>
</dbReference>
<gene>
    <name evidence="2" type="ORF">HMPREF1541_07508</name>
</gene>